<evidence type="ECO:0000256" key="9">
    <source>
        <dbReference type="SAM" id="MobiDB-lite"/>
    </source>
</evidence>
<dbReference type="Proteomes" id="UP000199727">
    <property type="component" value="Unassembled WGS sequence"/>
</dbReference>
<evidence type="ECO:0000256" key="4">
    <source>
        <dbReference type="ARBA" id="ARBA00022694"/>
    </source>
</evidence>
<feature type="domain" description="CMP/dCMP-type deaminase" evidence="10">
    <location>
        <begin position="12"/>
        <end position="130"/>
    </location>
</feature>
<feature type="compositionally biased region" description="Basic and acidic residues" evidence="9">
    <location>
        <begin position="222"/>
        <end position="235"/>
    </location>
</feature>
<feature type="compositionally biased region" description="Polar residues" evidence="9">
    <location>
        <begin position="184"/>
        <end position="199"/>
    </location>
</feature>
<dbReference type="GO" id="GO:0002100">
    <property type="term" value="P:tRNA wobble adenosine to inosine editing"/>
    <property type="evidence" value="ECO:0007669"/>
    <property type="project" value="InterPro"/>
</dbReference>
<evidence type="ECO:0000256" key="8">
    <source>
        <dbReference type="ARBA" id="ARBA00048045"/>
    </source>
</evidence>
<keyword evidence="6" id="KW-0378">Hydrolase</keyword>
<dbReference type="GO" id="GO:0005634">
    <property type="term" value="C:nucleus"/>
    <property type="evidence" value="ECO:0007669"/>
    <property type="project" value="TreeGrafter"/>
</dbReference>
<dbReference type="OrthoDB" id="1701769at2759"/>
<dbReference type="Gene3D" id="3.40.140.10">
    <property type="entry name" value="Cytidine Deaminase, domain 2"/>
    <property type="match status" value="1"/>
</dbReference>
<evidence type="ECO:0000256" key="3">
    <source>
        <dbReference type="ARBA" id="ARBA00012740"/>
    </source>
</evidence>
<dbReference type="PANTHER" id="PTHR11079:SF149">
    <property type="entry name" value="TRNA-SPECIFIC ADENOSINE DEAMINASE 2"/>
    <property type="match status" value="1"/>
</dbReference>
<feature type="compositionally biased region" description="Polar residues" evidence="9">
    <location>
        <begin position="207"/>
        <end position="218"/>
    </location>
</feature>
<evidence type="ECO:0000313" key="11">
    <source>
        <dbReference type="EMBL" id="OXG18439.1"/>
    </source>
</evidence>
<organism evidence="11 12">
    <name type="scientific">Cryptococcus neoformans Tu259-1</name>
    <dbReference type="NCBI Taxonomy" id="1230072"/>
    <lineage>
        <taxon>Eukaryota</taxon>
        <taxon>Fungi</taxon>
        <taxon>Dikarya</taxon>
        <taxon>Basidiomycota</taxon>
        <taxon>Agaricomycotina</taxon>
        <taxon>Tremellomycetes</taxon>
        <taxon>Tremellales</taxon>
        <taxon>Cryptococcaceae</taxon>
        <taxon>Cryptococcus</taxon>
        <taxon>Cryptococcus neoformans species complex</taxon>
    </lineage>
</organism>
<dbReference type="PROSITE" id="PS51747">
    <property type="entry name" value="CYT_DCMP_DEAMINASES_2"/>
    <property type="match status" value="1"/>
</dbReference>
<feature type="compositionally biased region" description="Polar residues" evidence="9">
    <location>
        <begin position="241"/>
        <end position="250"/>
    </location>
</feature>
<name>A0A854QB43_CRYNE</name>
<evidence type="ECO:0000256" key="5">
    <source>
        <dbReference type="ARBA" id="ARBA00022723"/>
    </source>
</evidence>
<evidence type="ECO:0000256" key="6">
    <source>
        <dbReference type="ARBA" id="ARBA00022801"/>
    </source>
</evidence>
<evidence type="ECO:0000256" key="2">
    <source>
        <dbReference type="ARBA" id="ARBA00010669"/>
    </source>
</evidence>
<dbReference type="AlphaFoldDB" id="A0A854QB43"/>
<evidence type="ECO:0000313" key="12">
    <source>
        <dbReference type="Proteomes" id="UP000199727"/>
    </source>
</evidence>
<evidence type="ECO:0000256" key="1">
    <source>
        <dbReference type="ARBA" id="ARBA00001947"/>
    </source>
</evidence>
<comment type="cofactor">
    <cofactor evidence="1">
        <name>Zn(2+)</name>
        <dbReference type="ChEBI" id="CHEBI:29105"/>
    </cofactor>
</comment>
<dbReference type="GO" id="GO:0005737">
    <property type="term" value="C:cytoplasm"/>
    <property type="evidence" value="ECO:0007669"/>
    <property type="project" value="TreeGrafter"/>
</dbReference>
<dbReference type="CDD" id="cd01285">
    <property type="entry name" value="nucleoside_deaminase"/>
    <property type="match status" value="1"/>
</dbReference>
<dbReference type="GO" id="GO:0008270">
    <property type="term" value="F:zinc ion binding"/>
    <property type="evidence" value="ECO:0007669"/>
    <property type="project" value="InterPro"/>
</dbReference>
<dbReference type="InterPro" id="IPR002125">
    <property type="entry name" value="CMP_dCMP_dom"/>
</dbReference>
<feature type="region of interest" description="Disordered" evidence="9">
    <location>
        <begin position="160"/>
        <end position="256"/>
    </location>
</feature>
<protein>
    <recommendedName>
        <fullName evidence="3">tRNA(adenine(34)) deaminase</fullName>
        <ecNumber evidence="3">3.5.4.33</ecNumber>
    </recommendedName>
</protein>
<sequence length="256" mass="28084">MATYIPPEEQDQIDLAWMREALIMAEEALSNDEVPVGCVFVKGGQAIARARNRTNEWRNATLHAELEAIDHLLPFHPAPLSTITLYVTVEPCVMCASALRQVGIGRVVYGCGNDRFGGCGSVIPVNNSPRLDSHPAYVAVGGFYREEAIMLLRRFYMSQNPNAPKPKKKATRVLKTDIPPPPSRNTTPQSSRPSSTAPSQRRPVPSTDASTTGTSTPISFEVENKSRERVMRDDGLPIGSTMVSTPSETPVPQERR</sequence>
<dbReference type="Pfam" id="PF00383">
    <property type="entry name" value="dCMP_cyt_deam_1"/>
    <property type="match status" value="1"/>
</dbReference>
<evidence type="ECO:0000259" key="10">
    <source>
        <dbReference type="PROSITE" id="PS51747"/>
    </source>
</evidence>
<dbReference type="EMBL" id="AMKT01000056">
    <property type="protein sequence ID" value="OXG18439.1"/>
    <property type="molecule type" value="Genomic_DNA"/>
</dbReference>
<evidence type="ECO:0000256" key="7">
    <source>
        <dbReference type="ARBA" id="ARBA00022833"/>
    </source>
</evidence>
<dbReference type="GO" id="GO:0052717">
    <property type="term" value="F:tRNA-specific adenosine-34 deaminase activity"/>
    <property type="evidence" value="ECO:0007669"/>
    <property type="project" value="UniProtKB-EC"/>
</dbReference>
<keyword evidence="5" id="KW-0479">Metal-binding</keyword>
<proteinExistence type="inferred from homology"/>
<keyword evidence="7" id="KW-0862">Zinc</keyword>
<reference evidence="11 12" key="1">
    <citation type="submission" date="2017-06" db="EMBL/GenBank/DDBJ databases">
        <title>Global population genomics of the pathogenic fungus Cryptococcus neoformans var. grubii.</title>
        <authorList>
            <person name="Cuomo C."/>
            <person name="Litvintseva A."/>
            <person name="Chen Y."/>
            <person name="Young S."/>
            <person name="Zeng Q."/>
            <person name="Chapman S."/>
            <person name="Gujja S."/>
            <person name="Saif S."/>
            <person name="Birren B."/>
        </authorList>
    </citation>
    <scope>NUCLEOTIDE SEQUENCE [LARGE SCALE GENOMIC DNA]</scope>
    <source>
        <strain evidence="11 12">Tu259-1</strain>
    </source>
</reference>
<accession>A0A854QB43</accession>
<dbReference type="SUPFAM" id="SSF53927">
    <property type="entry name" value="Cytidine deaminase-like"/>
    <property type="match status" value="1"/>
</dbReference>
<comment type="catalytic activity">
    <reaction evidence="8">
        <text>adenosine(34) in tRNA + H2O + H(+) = inosine(34) in tRNA + NH4(+)</text>
        <dbReference type="Rhea" id="RHEA:43168"/>
        <dbReference type="Rhea" id="RHEA-COMP:10373"/>
        <dbReference type="Rhea" id="RHEA-COMP:10374"/>
        <dbReference type="ChEBI" id="CHEBI:15377"/>
        <dbReference type="ChEBI" id="CHEBI:15378"/>
        <dbReference type="ChEBI" id="CHEBI:28938"/>
        <dbReference type="ChEBI" id="CHEBI:74411"/>
        <dbReference type="ChEBI" id="CHEBI:82852"/>
        <dbReference type="EC" id="3.5.4.33"/>
    </reaction>
</comment>
<dbReference type="PROSITE" id="PS00903">
    <property type="entry name" value="CYT_DCMP_DEAMINASES_1"/>
    <property type="match status" value="1"/>
</dbReference>
<dbReference type="InterPro" id="IPR016192">
    <property type="entry name" value="APOBEC/CMP_deaminase_Zn-bd"/>
</dbReference>
<comment type="similarity">
    <text evidence="2">Belongs to the cytidine and deoxycytidylate deaminase family. ADAT2 subfamily.</text>
</comment>
<dbReference type="FunFam" id="3.40.140.10:FF:000039">
    <property type="entry name" value="tRNA-specific adenosine deaminase"/>
    <property type="match status" value="1"/>
</dbReference>
<dbReference type="InterPro" id="IPR016193">
    <property type="entry name" value="Cytidine_deaminase-like"/>
</dbReference>
<dbReference type="EC" id="3.5.4.33" evidence="3"/>
<dbReference type="PANTHER" id="PTHR11079">
    <property type="entry name" value="CYTOSINE DEAMINASE FAMILY MEMBER"/>
    <property type="match status" value="1"/>
</dbReference>
<dbReference type="GO" id="GO:0052718">
    <property type="term" value="C:tRNA-specific adenosine-34 deaminase complex"/>
    <property type="evidence" value="ECO:0007669"/>
    <property type="project" value="UniProtKB-ARBA"/>
</dbReference>
<comment type="caution">
    <text evidence="11">The sequence shown here is derived from an EMBL/GenBank/DDBJ whole genome shotgun (WGS) entry which is preliminary data.</text>
</comment>
<gene>
    <name evidence="11" type="ORF">C361_04564</name>
</gene>
<keyword evidence="4" id="KW-0819">tRNA processing</keyword>